<proteinExistence type="predicted"/>
<dbReference type="Proteomes" id="UP000187203">
    <property type="component" value="Unassembled WGS sequence"/>
</dbReference>
<reference evidence="2" key="1">
    <citation type="submission" date="2013-09" db="EMBL/GenBank/DDBJ databases">
        <title>Corchorus olitorius genome sequencing.</title>
        <authorList>
            <person name="Alam M."/>
            <person name="Haque M.S."/>
            <person name="Islam M.S."/>
            <person name="Emdad E.M."/>
            <person name="Islam M.M."/>
            <person name="Ahmed B."/>
            <person name="Halim A."/>
            <person name="Hossen Q.M.M."/>
            <person name="Hossain M.Z."/>
            <person name="Ahmed R."/>
            <person name="Khan M.M."/>
            <person name="Islam R."/>
            <person name="Rashid M.M."/>
            <person name="Khan S.A."/>
            <person name="Rahman M.S."/>
            <person name="Alam M."/>
            <person name="Yahiya A.S."/>
            <person name="Khan M.S."/>
            <person name="Azam M.S."/>
            <person name="Haque T."/>
            <person name="Lashkar M.Z.H."/>
            <person name="Akhand A.I."/>
            <person name="Morshed G."/>
            <person name="Roy S."/>
            <person name="Uddin K.S."/>
            <person name="Rabeya T."/>
            <person name="Hossain A.S."/>
            <person name="Chowdhury A."/>
            <person name="Snigdha A.R."/>
            <person name="Mortoza M.S."/>
            <person name="Matin S.A."/>
            <person name="Hoque S.M.E."/>
            <person name="Islam M.K."/>
            <person name="Roy D.K."/>
            <person name="Haider R."/>
            <person name="Moosa M.M."/>
            <person name="Elias S.M."/>
            <person name="Hasan A.M."/>
            <person name="Jahan S."/>
            <person name="Shafiuddin M."/>
            <person name="Mahmood N."/>
            <person name="Shommy N.S."/>
        </authorList>
    </citation>
    <scope>NUCLEOTIDE SEQUENCE [LARGE SCALE GENOMIC DNA]</scope>
    <source>
        <strain evidence="2">cv. O-4</strain>
    </source>
</reference>
<protein>
    <submittedName>
        <fullName evidence="1">Histone-lysine N-methyltransferase EZA1-like protein</fullName>
    </submittedName>
</protein>
<dbReference type="AlphaFoldDB" id="A0A1R3ISV1"/>
<keyword evidence="2" id="KW-1185">Reference proteome</keyword>
<accession>A0A1R3ISV1</accession>
<evidence type="ECO:0000313" key="2">
    <source>
        <dbReference type="Proteomes" id="UP000187203"/>
    </source>
</evidence>
<sequence>MSPCTFPIEDFDLFQGKGKSFVINVRGLQLKAAILRPLGVVRYKCYVRFGTFALVDERSDQSDHHVTNKYLPSPSKTPADVNSIGIGVGNMRFRSKPQKKSHSSPLKPKEANYQYKIENLEIKYIDIAIGKKEELRPHTHVCTNIV</sequence>
<dbReference type="EMBL" id="AWUE01017684">
    <property type="protein sequence ID" value="OMO85651.1"/>
    <property type="molecule type" value="Genomic_DNA"/>
</dbReference>
<organism evidence="1 2">
    <name type="scientific">Corchorus olitorius</name>
    <dbReference type="NCBI Taxonomy" id="93759"/>
    <lineage>
        <taxon>Eukaryota</taxon>
        <taxon>Viridiplantae</taxon>
        <taxon>Streptophyta</taxon>
        <taxon>Embryophyta</taxon>
        <taxon>Tracheophyta</taxon>
        <taxon>Spermatophyta</taxon>
        <taxon>Magnoliopsida</taxon>
        <taxon>eudicotyledons</taxon>
        <taxon>Gunneridae</taxon>
        <taxon>Pentapetalae</taxon>
        <taxon>rosids</taxon>
        <taxon>malvids</taxon>
        <taxon>Malvales</taxon>
        <taxon>Malvaceae</taxon>
        <taxon>Grewioideae</taxon>
        <taxon>Apeibeae</taxon>
        <taxon>Corchorus</taxon>
    </lineage>
</organism>
<comment type="caution">
    <text evidence="1">The sequence shown here is derived from an EMBL/GenBank/DDBJ whole genome shotgun (WGS) entry which is preliminary data.</text>
</comment>
<evidence type="ECO:0000313" key="1">
    <source>
        <dbReference type="EMBL" id="OMO85651.1"/>
    </source>
</evidence>
<gene>
    <name evidence="1" type="ORF">COLO4_21521</name>
</gene>
<name>A0A1R3ISV1_9ROSI</name>